<organism evidence="10 11">
    <name type="scientific">Pseudogracilibacillus auburnensis</name>
    <dbReference type="NCBI Taxonomy" id="1494959"/>
    <lineage>
        <taxon>Bacteria</taxon>
        <taxon>Bacillati</taxon>
        <taxon>Bacillota</taxon>
        <taxon>Bacilli</taxon>
        <taxon>Bacillales</taxon>
        <taxon>Bacillaceae</taxon>
        <taxon>Pseudogracilibacillus</taxon>
    </lineage>
</organism>
<keyword evidence="5 8" id="KW-0812">Transmembrane</keyword>
<comment type="similarity">
    <text evidence="2">Belongs to the ABC-2 integral membrane protein family.</text>
</comment>
<accession>A0A2V3VHN6</accession>
<evidence type="ECO:0000256" key="2">
    <source>
        <dbReference type="ARBA" id="ARBA00007783"/>
    </source>
</evidence>
<evidence type="ECO:0000256" key="5">
    <source>
        <dbReference type="ARBA" id="ARBA00022692"/>
    </source>
</evidence>
<feature type="transmembrane region" description="Helical" evidence="8">
    <location>
        <begin position="21"/>
        <end position="40"/>
    </location>
</feature>
<keyword evidence="4" id="KW-1003">Cell membrane</keyword>
<dbReference type="EMBL" id="QJJQ01000028">
    <property type="protein sequence ID" value="PXW80401.1"/>
    <property type="molecule type" value="Genomic_DNA"/>
</dbReference>
<reference evidence="10 11" key="1">
    <citation type="submission" date="2018-05" db="EMBL/GenBank/DDBJ databases">
        <title>Genomic Encyclopedia of Type Strains, Phase IV (KMG-IV): sequencing the most valuable type-strain genomes for metagenomic binning, comparative biology and taxonomic classification.</title>
        <authorList>
            <person name="Goeker M."/>
        </authorList>
    </citation>
    <scope>NUCLEOTIDE SEQUENCE [LARGE SCALE GENOMIC DNA]</scope>
    <source>
        <strain evidence="10 11">DSM 28556</strain>
    </source>
</reference>
<feature type="transmembrane region" description="Helical" evidence="8">
    <location>
        <begin position="300"/>
        <end position="324"/>
    </location>
</feature>
<evidence type="ECO:0000256" key="8">
    <source>
        <dbReference type="SAM" id="Phobius"/>
    </source>
</evidence>
<dbReference type="RefSeq" id="WP_242694789.1">
    <property type="nucleotide sequence ID" value="NZ_JADIJL010000022.1"/>
</dbReference>
<comment type="subcellular location">
    <subcellularLocation>
        <location evidence="1">Cell membrane</location>
        <topology evidence="1">Multi-pass membrane protein</topology>
    </subcellularLocation>
</comment>
<dbReference type="PANTHER" id="PTHR30294">
    <property type="entry name" value="MEMBRANE COMPONENT OF ABC TRANSPORTER YHHJ-RELATED"/>
    <property type="match status" value="1"/>
</dbReference>
<dbReference type="Proteomes" id="UP000247978">
    <property type="component" value="Unassembled WGS sequence"/>
</dbReference>
<evidence type="ECO:0000256" key="1">
    <source>
        <dbReference type="ARBA" id="ARBA00004651"/>
    </source>
</evidence>
<protein>
    <submittedName>
        <fullName evidence="10">ABC-2 type transport system permease protein</fullName>
    </submittedName>
</protein>
<name>A0A2V3VHN6_9BACI</name>
<dbReference type="GO" id="GO:0140359">
    <property type="term" value="F:ABC-type transporter activity"/>
    <property type="evidence" value="ECO:0007669"/>
    <property type="project" value="InterPro"/>
</dbReference>
<dbReference type="PANTHER" id="PTHR30294:SF38">
    <property type="entry name" value="TRANSPORT PERMEASE PROTEIN"/>
    <property type="match status" value="1"/>
</dbReference>
<feature type="transmembrane region" description="Helical" evidence="8">
    <location>
        <begin position="231"/>
        <end position="254"/>
    </location>
</feature>
<dbReference type="PROSITE" id="PS51012">
    <property type="entry name" value="ABC_TM2"/>
    <property type="match status" value="1"/>
</dbReference>
<keyword evidence="11" id="KW-1185">Reference proteome</keyword>
<keyword evidence="7 8" id="KW-0472">Membrane</keyword>
<proteinExistence type="inferred from homology"/>
<dbReference type="Pfam" id="PF12698">
    <property type="entry name" value="ABC2_membrane_3"/>
    <property type="match status" value="1"/>
</dbReference>
<gene>
    <name evidence="10" type="ORF">DFR56_12817</name>
</gene>
<feature type="transmembrane region" description="Helical" evidence="8">
    <location>
        <begin position="266"/>
        <end position="288"/>
    </location>
</feature>
<evidence type="ECO:0000256" key="7">
    <source>
        <dbReference type="ARBA" id="ARBA00023136"/>
    </source>
</evidence>
<keyword evidence="6 8" id="KW-1133">Transmembrane helix</keyword>
<evidence type="ECO:0000256" key="4">
    <source>
        <dbReference type="ARBA" id="ARBA00022475"/>
    </source>
</evidence>
<evidence type="ECO:0000256" key="3">
    <source>
        <dbReference type="ARBA" id="ARBA00022448"/>
    </source>
</evidence>
<evidence type="ECO:0000256" key="6">
    <source>
        <dbReference type="ARBA" id="ARBA00022989"/>
    </source>
</evidence>
<feature type="transmembrane region" description="Helical" evidence="8">
    <location>
        <begin position="188"/>
        <end position="210"/>
    </location>
</feature>
<evidence type="ECO:0000313" key="10">
    <source>
        <dbReference type="EMBL" id="PXW80401.1"/>
    </source>
</evidence>
<dbReference type="AlphaFoldDB" id="A0A2V3VHN6"/>
<keyword evidence="3" id="KW-0813">Transport</keyword>
<dbReference type="InterPro" id="IPR047817">
    <property type="entry name" value="ABC2_TM_bact-type"/>
</dbReference>
<evidence type="ECO:0000313" key="11">
    <source>
        <dbReference type="Proteomes" id="UP000247978"/>
    </source>
</evidence>
<dbReference type="InterPro" id="IPR013525">
    <property type="entry name" value="ABC2_TM"/>
</dbReference>
<dbReference type="InterPro" id="IPR051449">
    <property type="entry name" value="ABC-2_transporter_component"/>
</dbReference>
<comment type="caution">
    <text evidence="10">The sequence shown here is derived from an EMBL/GenBank/DDBJ whole genome shotgun (WGS) entry which is preliminary data.</text>
</comment>
<sequence>MMQVITVASRVIQQIVKDKRTLALLLIAPVFVLLLLYTIMNSASDSPAIGAIDLDESFTNALKEEAIVNEFPSEEKALQAMMDQKIDAYIYMKDKKTYIEIEGGNISRNALVLKAIHNTLANVQKDQIESMQESTIQLMNELQKLLKEQENATGKKVDINMPETALSLQEPSIHYLYNNEDTDLFDQVAPAIMGFFIFFFVFIIAGISFLRERTTGTLERTLATPLKRSSIVFGYFLGFFLFVAIQTVIVQATIVDILDVQRIGSYWLLLFLNLVIASVALSLGLLLSTFARTEFQLLQFIPIAIVPQFFFSGIFDLSGAATWVKVISNLMPLTYATDALQNIMVRGYSFQEVSKDFIVLASFAIAFILLNMVVLKRQRAA</sequence>
<feature type="transmembrane region" description="Helical" evidence="8">
    <location>
        <begin position="357"/>
        <end position="375"/>
    </location>
</feature>
<feature type="domain" description="ABC transmembrane type-2" evidence="9">
    <location>
        <begin position="153"/>
        <end position="378"/>
    </location>
</feature>
<dbReference type="GO" id="GO:0005886">
    <property type="term" value="C:plasma membrane"/>
    <property type="evidence" value="ECO:0007669"/>
    <property type="project" value="UniProtKB-SubCell"/>
</dbReference>
<evidence type="ECO:0000259" key="9">
    <source>
        <dbReference type="PROSITE" id="PS51012"/>
    </source>
</evidence>